<feature type="transmembrane region" description="Helical" evidence="2">
    <location>
        <begin position="886"/>
        <end position="907"/>
    </location>
</feature>
<feature type="region of interest" description="Disordered" evidence="1">
    <location>
        <begin position="500"/>
        <end position="528"/>
    </location>
</feature>
<feature type="transmembrane region" description="Helical" evidence="2">
    <location>
        <begin position="852"/>
        <end position="874"/>
    </location>
</feature>
<dbReference type="PANTHER" id="PTHR38937:SF2">
    <property type="entry name" value="MEMBRANE PROTEIN OF ER BODY-LIKE PROTEIN ISOFORM X1"/>
    <property type="match status" value="1"/>
</dbReference>
<sequence>MTEEGQMACLRDEGCSGCTHRAGACCTYRDEPLSLTQQQDTEKEVRPESIEVGEIIAGQEELTMMEEPCAREAIKDTVGKGQGDKLWDEQRDTVPPAIEVQTPANPHEIIEEKLKHAEVEPPYGDDAGMGTESVEADLFSPLFLPEEHQPEEMTSALMPGVELPLNINDNVGRHVKPMEPEPIVSVHSRGELLPNINDNIGMHAKPVEPEPIEPVQSRGEQPPFINDKIGRQAKPLEPELIESVQSRVELPTNVNDNIVSQAKPVEPEPIESVQSRGELPPNINDYIGSHVKPVKQELTKSVQSRGELPPIINDNIERHDKPLEPEPMDSVQSRGELPTNVSDNIVSHAKPVEPEPIESVQSRGELLPNINDNIASHAQLVEPEPIESVQSRGELHPNINDNIGSHVKPVDPEPKESIQSTPDQASLFKEIKIEAPEKLHDPESGRKETTLAVCADALVHGRQEDACGLIVEECGLGTMGIDGHTGDDSYEGNETVEVDLSSSPLLSEKHQSEEIPDASTLGSELPTNINDTIGKNVEPAEPESVTSVQSTPNQANLLEEIKIEIAGNSDASGSVALDQTIPTPEEVITTEEVCTERSPESDSSILTTVATGATQDDETMVYIGVQTDAPTNSGKRRQWEWNILKAIVYGGLLESIASLSVVSAAASSDVATLTGDPPQVPIHILVMNALTANIQVVFDSPAFCQAWFCTAERIGSIRPHRSESTPARKCDPPGSADRQGIDRIRLAPARFARPDPLRFAPPPLTLLPVTGHKLIVVYGILLLLETSTLMELKNKQQESLDGKEQVDLYVELLGRREHFYRHATIALLSYVLFGALPPVIYGFSFWQSDKKALKLIVVAAASLLCITLLALGKAHVQEQKAYGKTLLYYLGIGVGASGVSYAFGILIKQLLESLGLFDDGADVSASPISSILDVMSANLSWASS</sequence>
<dbReference type="InterPro" id="IPR052843">
    <property type="entry name" value="ER_body_metal_sequester"/>
</dbReference>
<dbReference type="AlphaFoldDB" id="A0A843VM35"/>
<proteinExistence type="predicted"/>
<dbReference type="EMBL" id="NMUH01001442">
    <property type="protein sequence ID" value="MQL92389.1"/>
    <property type="molecule type" value="Genomic_DNA"/>
</dbReference>
<dbReference type="OrthoDB" id="1924921at2759"/>
<evidence type="ECO:0000313" key="4">
    <source>
        <dbReference type="Proteomes" id="UP000652761"/>
    </source>
</evidence>
<organism evidence="3 4">
    <name type="scientific">Colocasia esculenta</name>
    <name type="common">Wild taro</name>
    <name type="synonym">Arum esculentum</name>
    <dbReference type="NCBI Taxonomy" id="4460"/>
    <lineage>
        <taxon>Eukaryota</taxon>
        <taxon>Viridiplantae</taxon>
        <taxon>Streptophyta</taxon>
        <taxon>Embryophyta</taxon>
        <taxon>Tracheophyta</taxon>
        <taxon>Spermatophyta</taxon>
        <taxon>Magnoliopsida</taxon>
        <taxon>Liliopsida</taxon>
        <taxon>Araceae</taxon>
        <taxon>Aroideae</taxon>
        <taxon>Colocasieae</taxon>
        <taxon>Colocasia</taxon>
    </lineage>
</organism>
<accession>A0A843VM35</accession>
<keyword evidence="2" id="KW-0812">Transmembrane</keyword>
<gene>
    <name evidence="3" type="ORF">Taro_025010</name>
</gene>
<dbReference type="Proteomes" id="UP000652761">
    <property type="component" value="Unassembled WGS sequence"/>
</dbReference>
<reference evidence="3" key="1">
    <citation type="submission" date="2017-07" db="EMBL/GenBank/DDBJ databases">
        <title>Taro Niue Genome Assembly and Annotation.</title>
        <authorList>
            <person name="Atibalentja N."/>
            <person name="Keating K."/>
            <person name="Fields C.J."/>
        </authorList>
    </citation>
    <scope>NUCLEOTIDE SEQUENCE</scope>
    <source>
        <strain evidence="3">Niue_2</strain>
        <tissue evidence="3">Leaf</tissue>
    </source>
</reference>
<feature type="compositionally biased region" description="Basic and acidic residues" evidence="1">
    <location>
        <begin position="315"/>
        <end position="324"/>
    </location>
</feature>
<evidence type="ECO:0000256" key="2">
    <source>
        <dbReference type="SAM" id="Phobius"/>
    </source>
</evidence>
<evidence type="ECO:0000313" key="3">
    <source>
        <dbReference type="EMBL" id="MQL92389.1"/>
    </source>
</evidence>
<keyword evidence="2" id="KW-0472">Membrane</keyword>
<feature type="transmembrane region" description="Helical" evidence="2">
    <location>
        <begin position="825"/>
        <end position="846"/>
    </location>
</feature>
<feature type="compositionally biased region" description="Basic and acidic residues" evidence="1">
    <location>
        <begin position="720"/>
        <end position="731"/>
    </location>
</feature>
<feature type="region of interest" description="Disordered" evidence="1">
    <location>
        <begin position="720"/>
        <end position="739"/>
    </location>
</feature>
<feature type="transmembrane region" description="Helical" evidence="2">
    <location>
        <begin position="764"/>
        <end position="784"/>
    </location>
</feature>
<dbReference type="PANTHER" id="PTHR38937">
    <property type="entry name" value="MEMBRANE PROTEIN OF ER BODY-LIKE PROTEIN"/>
    <property type="match status" value="1"/>
</dbReference>
<comment type="caution">
    <text evidence="3">The sequence shown here is derived from an EMBL/GenBank/DDBJ whole genome shotgun (WGS) entry which is preliminary data.</text>
</comment>
<keyword evidence="4" id="KW-1185">Reference proteome</keyword>
<evidence type="ECO:0000256" key="1">
    <source>
        <dbReference type="SAM" id="MobiDB-lite"/>
    </source>
</evidence>
<protein>
    <submittedName>
        <fullName evidence="3">Uncharacterized protein</fullName>
    </submittedName>
</protein>
<name>A0A843VM35_COLES</name>
<keyword evidence="2" id="KW-1133">Transmembrane helix</keyword>
<feature type="region of interest" description="Disordered" evidence="1">
    <location>
        <begin position="312"/>
        <end position="341"/>
    </location>
</feature>